<accession>A0AAJ6T6E9</accession>
<comment type="similarity">
    <text evidence="2 13">Belongs to the glutamate-gated ion channel (TC 1.A.10.1) family.</text>
</comment>
<dbReference type="KEGG" id="peu:105111452"/>
<comment type="function">
    <text evidence="13">Glutamate-gated receptor that probably acts as non-selective cation channel.</text>
</comment>
<dbReference type="InterPro" id="IPR001320">
    <property type="entry name" value="Iontro_rcpt_C"/>
</dbReference>
<evidence type="ECO:0000256" key="12">
    <source>
        <dbReference type="ARBA" id="ARBA00023303"/>
    </source>
</evidence>
<evidence type="ECO:0000256" key="7">
    <source>
        <dbReference type="ARBA" id="ARBA00023065"/>
    </source>
</evidence>
<dbReference type="Pfam" id="PF01094">
    <property type="entry name" value="ANF_receptor"/>
    <property type="match status" value="1"/>
</dbReference>
<name>A0AAJ6T6E9_POPEU</name>
<feature type="domain" description="Ionotropic glutamate receptor C-terminal" evidence="17">
    <location>
        <begin position="522"/>
        <end position="864"/>
    </location>
</feature>
<keyword evidence="5" id="KW-0732">Signal</keyword>
<dbReference type="GO" id="GO:0016020">
    <property type="term" value="C:membrane"/>
    <property type="evidence" value="ECO:0007669"/>
    <property type="project" value="UniProtKB-SubCell"/>
</dbReference>
<feature type="region of interest" description="Disordered" evidence="15">
    <location>
        <begin position="959"/>
        <end position="981"/>
    </location>
</feature>
<organism evidence="18 20">
    <name type="scientific">Populus euphratica</name>
    <name type="common">Euphrates poplar</name>
    <dbReference type="NCBI Taxonomy" id="75702"/>
    <lineage>
        <taxon>Eukaryota</taxon>
        <taxon>Viridiplantae</taxon>
        <taxon>Streptophyta</taxon>
        <taxon>Embryophyta</taxon>
        <taxon>Tracheophyta</taxon>
        <taxon>Spermatophyta</taxon>
        <taxon>Magnoliopsida</taxon>
        <taxon>eudicotyledons</taxon>
        <taxon>Gunneridae</taxon>
        <taxon>Pentapetalae</taxon>
        <taxon>rosids</taxon>
        <taxon>fabids</taxon>
        <taxon>Malpighiales</taxon>
        <taxon>Salicaceae</taxon>
        <taxon>Saliceae</taxon>
        <taxon>Populus</taxon>
    </lineage>
</organism>
<dbReference type="SUPFAM" id="SSF53850">
    <property type="entry name" value="Periplasmic binding protein-like II"/>
    <property type="match status" value="1"/>
</dbReference>
<keyword evidence="4 16" id="KW-0812">Transmembrane</keyword>
<evidence type="ECO:0000256" key="2">
    <source>
        <dbReference type="ARBA" id="ARBA00008685"/>
    </source>
</evidence>
<dbReference type="Gene3D" id="3.40.190.10">
    <property type="entry name" value="Periplasmic binding protein-like II"/>
    <property type="match status" value="3"/>
</dbReference>
<dbReference type="InterPro" id="IPR001828">
    <property type="entry name" value="ANF_lig-bd_rcpt"/>
</dbReference>
<dbReference type="SUPFAM" id="SSF53822">
    <property type="entry name" value="Periplasmic binding protein-like I"/>
    <property type="match status" value="1"/>
</dbReference>
<dbReference type="CDD" id="cd19990">
    <property type="entry name" value="PBP1_GABAb_receptor_plant"/>
    <property type="match status" value="1"/>
</dbReference>
<evidence type="ECO:0000256" key="5">
    <source>
        <dbReference type="ARBA" id="ARBA00022729"/>
    </source>
</evidence>
<evidence type="ECO:0000256" key="6">
    <source>
        <dbReference type="ARBA" id="ARBA00022989"/>
    </source>
</evidence>
<evidence type="ECO:0000256" key="13">
    <source>
        <dbReference type="PIRNR" id="PIRNR037090"/>
    </source>
</evidence>
<dbReference type="GO" id="GO:0004930">
    <property type="term" value="F:G protein-coupled receptor activity"/>
    <property type="evidence" value="ECO:0007669"/>
    <property type="project" value="InterPro"/>
</dbReference>
<dbReference type="GO" id="GO:1901701">
    <property type="term" value="P:cellular response to oxygen-containing compound"/>
    <property type="evidence" value="ECO:0007669"/>
    <property type="project" value="UniProtKB-ARBA"/>
</dbReference>
<keyword evidence="11 13" id="KW-1071">Ligand-gated ion channel</keyword>
<reference evidence="19 20" key="1">
    <citation type="submission" date="2025-04" db="UniProtKB">
        <authorList>
            <consortium name="RefSeq"/>
        </authorList>
    </citation>
    <scope>IDENTIFICATION</scope>
</reference>
<feature type="compositionally biased region" description="Polar residues" evidence="15">
    <location>
        <begin position="969"/>
        <end position="981"/>
    </location>
</feature>
<dbReference type="InterPro" id="IPR017103">
    <property type="entry name" value="Iontropic_Glu_rcpt_pln"/>
</dbReference>
<evidence type="ECO:0000256" key="15">
    <source>
        <dbReference type="SAM" id="MobiDB-lite"/>
    </source>
</evidence>
<dbReference type="PIRSF" id="PIRSF037090">
    <property type="entry name" value="Iontro_Glu-like_rcpt_pln"/>
    <property type="match status" value="1"/>
</dbReference>
<dbReference type="AlphaFoldDB" id="A0AAJ6T6E9"/>
<dbReference type="InterPro" id="IPR015683">
    <property type="entry name" value="Ionotropic_Glu_rcpt"/>
</dbReference>
<feature type="transmembrane region" description="Helical" evidence="16">
    <location>
        <begin position="641"/>
        <end position="661"/>
    </location>
</feature>
<dbReference type="Pfam" id="PF00060">
    <property type="entry name" value="Lig_chan"/>
    <property type="match status" value="1"/>
</dbReference>
<dbReference type="PRINTS" id="PR00248">
    <property type="entry name" value="GPCRMGR"/>
</dbReference>
<evidence type="ECO:0000256" key="14">
    <source>
        <dbReference type="PIRSR" id="PIRSR037090-50"/>
    </source>
</evidence>
<dbReference type="GeneID" id="105111452"/>
<evidence type="ECO:0000256" key="1">
    <source>
        <dbReference type="ARBA" id="ARBA00004141"/>
    </source>
</evidence>
<dbReference type="InterPro" id="IPR000337">
    <property type="entry name" value="GPCR_3"/>
</dbReference>
<evidence type="ECO:0000256" key="8">
    <source>
        <dbReference type="ARBA" id="ARBA00023136"/>
    </source>
</evidence>
<feature type="disulfide bond" evidence="14">
    <location>
        <begin position="813"/>
        <end position="867"/>
    </location>
</feature>
<evidence type="ECO:0000256" key="11">
    <source>
        <dbReference type="ARBA" id="ARBA00023286"/>
    </source>
</evidence>
<dbReference type="FunFam" id="3.40.50.2300:FF:000081">
    <property type="entry name" value="Glutamate receptor"/>
    <property type="match status" value="1"/>
</dbReference>
<evidence type="ECO:0000256" key="16">
    <source>
        <dbReference type="SAM" id="Phobius"/>
    </source>
</evidence>
<evidence type="ECO:0000313" key="18">
    <source>
        <dbReference type="Proteomes" id="UP000694918"/>
    </source>
</evidence>
<evidence type="ECO:0000259" key="17">
    <source>
        <dbReference type="SMART" id="SM00079"/>
    </source>
</evidence>
<evidence type="ECO:0000256" key="9">
    <source>
        <dbReference type="ARBA" id="ARBA00023170"/>
    </source>
</evidence>
<sequence length="981" mass="108595">MDVSLNIAAGGCASRVFFMMKRVLLLLLLLITGICVPMEVVFGQAAANGNGTSVSSSSSSPRPSVANIGSLFTFDSVIGRAAGPAIAAAVDDVNSDPTVLPGTRLNLISQNTNCSGFLGTVEEQIRCSYPLVLKAKFRNALQLMENSVVAVIGPQSSGIAHIISHVVSELQVPLLSFAATDPTLSALQYPYFLRTTQNDYFQMYAIADLVTYYGWREVIAIFVDDDCGRNGISILGDALAKKRAKITYKAALTPGEPRSQVSDLLLEVNQMESRVYVVHVNPDSGLSIFSVAKSLHMMTKGYVWIATDWLPSVLDSLEPDDTDTMNLLQGVVSLRHHNPETDLKRSFMSRWSNLNHKKSIGASGFNSYALYAYDTVWLAARALDVFLNEGGNLSHSTDPKLSDTKRSAMNLASLRVFDGGQQFLQTLLRMNFSGPSGQIQFDLDKNLVRPAYDVLNIGGTGSRRIGYWSNYSGLSTISPVVLYTKPRNNSSSNQHLSSVIWPGETSLVPRGWVFPENGKPLRIAVPNRISYQQFVAKDKNPPGVRGYCIDVFEAAINLLPYPVPRTYMLHGDGKRNPVYNEIVQAVAQDRYDAAVGDVTIVTNRTKIVDFTQPFMESGLVVVAPVKEQKSNPWAFLKPFTIQMWLVTGAFFLFVGAVVWILEHRMNHEFRGPPSQQIMTILWFSFSTMFFSHRENTVSTLGRFVLIIWLFVVLIINSSYTASLTSILTVQQLTSRIEGIDSLVSSNEPIGIQDGSFARNYLMDELNIAGSRLVILKSQQEYSTALQLGPKNGGVAAIVDELPYIELFLSSTNCKFRTVGQEFTKSGWGFAFQRDSPLAVDLSTAILQLSENGDLQKIHNKWLTHGDCMEQINEINDSRLSLTSFWGLFLICGISCFIALTTFCCKVIFQFRRFTPEGGEEAEVDEIQPARPRRSLHSTSFKDLIDFVDRKEAEIKEMLKRKSSDIKRQASPSSDVHANSPA</sequence>
<dbReference type="InterPro" id="IPR044440">
    <property type="entry name" value="GABAb_receptor_plant_PBP1"/>
</dbReference>
<dbReference type="RefSeq" id="XP_011005108.1">
    <property type="nucleotide sequence ID" value="XM_011006806.1"/>
</dbReference>
<keyword evidence="12 13" id="KW-0407">Ion channel</keyword>
<comment type="subcellular location">
    <subcellularLocation>
        <location evidence="1">Membrane</location>
        <topology evidence="1">Multi-pass membrane protein</topology>
    </subcellularLocation>
</comment>
<dbReference type="Pfam" id="PF10613">
    <property type="entry name" value="Lig_chan-Glu_bd"/>
    <property type="match status" value="1"/>
</dbReference>
<keyword evidence="7 13" id="KW-0406">Ion transport</keyword>
<keyword evidence="3 13" id="KW-0813">Transport</keyword>
<dbReference type="FunFam" id="3.40.190.10:FF:000175">
    <property type="entry name" value="Glutamate receptor"/>
    <property type="match status" value="1"/>
</dbReference>
<keyword evidence="14" id="KW-1015">Disulfide bond</keyword>
<evidence type="ECO:0000313" key="20">
    <source>
        <dbReference type="RefSeq" id="XP_011005109.1"/>
    </source>
</evidence>
<dbReference type="FunFam" id="3.40.190.10:FF:000054">
    <property type="entry name" value="Glutamate receptor"/>
    <property type="match status" value="1"/>
</dbReference>
<dbReference type="InterPro" id="IPR019594">
    <property type="entry name" value="Glu/Gly-bd"/>
</dbReference>
<evidence type="ECO:0000256" key="4">
    <source>
        <dbReference type="ARBA" id="ARBA00022692"/>
    </source>
</evidence>
<dbReference type="Gene3D" id="1.10.287.70">
    <property type="match status" value="1"/>
</dbReference>
<dbReference type="SMART" id="SM00079">
    <property type="entry name" value="PBPe"/>
    <property type="match status" value="1"/>
</dbReference>
<feature type="transmembrane region" description="Helical" evidence="16">
    <location>
        <begin position="884"/>
        <end position="908"/>
    </location>
</feature>
<dbReference type="FunFam" id="1.10.287.70:FF:000037">
    <property type="entry name" value="Glutamate receptor"/>
    <property type="match status" value="1"/>
</dbReference>
<keyword evidence="9 13" id="KW-0675">Receptor</keyword>
<dbReference type="GO" id="GO:0015276">
    <property type="term" value="F:ligand-gated monoatomic ion channel activity"/>
    <property type="evidence" value="ECO:0007669"/>
    <property type="project" value="InterPro"/>
</dbReference>
<dbReference type="Gene3D" id="3.40.50.2300">
    <property type="match status" value="2"/>
</dbReference>
<dbReference type="PANTHER" id="PTHR18966">
    <property type="entry name" value="IONOTROPIC GLUTAMATE RECEPTOR"/>
    <property type="match status" value="1"/>
</dbReference>
<proteinExistence type="inferred from homology"/>
<dbReference type="Proteomes" id="UP000694918">
    <property type="component" value="Unplaced"/>
</dbReference>
<evidence type="ECO:0000256" key="3">
    <source>
        <dbReference type="ARBA" id="ARBA00022448"/>
    </source>
</evidence>
<keyword evidence="18" id="KW-1185">Reference proteome</keyword>
<evidence type="ECO:0000256" key="10">
    <source>
        <dbReference type="ARBA" id="ARBA00023180"/>
    </source>
</evidence>
<keyword evidence="8 13" id="KW-0472">Membrane</keyword>
<dbReference type="CDD" id="cd13686">
    <property type="entry name" value="GluR_Plant"/>
    <property type="match status" value="1"/>
</dbReference>
<keyword evidence="10" id="KW-0325">Glycoprotein</keyword>
<dbReference type="InterPro" id="IPR028082">
    <property type="entry name" value="Peripla_BP_I"/>
</dbReference>
<feature type="transmembrane region" description="Helical" evidence="16">
    <location>
        <begin position="703"/>
        <end position="727"/>
    </location>
</feature>
<protein>
    <recommendedName>
        <fullName evidence="13">Glutamate receptor</fullName>
    </recommendedName>
</protein>
<dbReference type="RefSeq" id="XP_011005109.1">
    <property type="nucleotide sequence ID" value="XM_011006807.1"/>
</dbReference>
<dbReference type="GO" id="GO:0009611">
    <property type="term" value="P:response to wounding"/>
    <property type="evidence" value="ECO:0007669"/>
    <property type="project" value="UniProtKB-ARBA"/>
</dbReference>
<keyword evidence="6 16" id="KW-1133">Transmembrane helix</keyword>
<gene>
    <name evidence="19 20" type="primary">LOC105111452</name>
</gene>
<evidence type="ECO:0000313" key="19">
    <source>
        <dbReference type="RefSeq" id="XP_011005108.1"/>
    </source>
</evidence>